<organism evidence="1 2">
    <name type="scientific">Candidatus Scatousia excrementigallinarum</name>
    <dbReference type="NCBI Taxonomy" id="2840935"/>
    <lineage>
        <taxon>Bacteria</taxon>
        <taxon>Candidatus Scatousia</taxon>
    </lineage>
</organism>
<name>A0A9D1JMZ1_9BACT</name>
<reference evidence="1" key="2">
    <citation type="journal article" date="2021" name="PeerJ">
        <title>Extensive microbial diversity within the chicken gut microbiome revealed by metagenomics and culture.</title>
        <authorList>
            <person name="Gilroy R."/>
            <person name="Ravi A."/>
            <person name="Getino M."/>
            <person name="Pursley I."/>
            <person name="Horton D.L."/>
            <person name="Alikhan N.F."/>
            <person name="Baker D."/>
            <person name="Gharbi K."/>
            <person name="Hall N."/>
            <person name="Watson M."/>
            <person name="Adriaenssens E.M."/>
            <person name="Foster-Nyarko E."/>
            <person name="Jarju S."/>
            <person name="Secka A."/>
            <person name="Antonio M."/>
            <person name="Oren A."/>
            <person name="Chaudhuri R.R."/>
            <person name="La Ragione R."/>
            <person name="Hildebrand F."/>
            <person name="Pallen M.J."/>
        </authorList>
    </citation>
    <scope>NUCLEOTIDE SEQUENCE</scope>
    <source>
        <strain evidence="1">6276</strain>
    </source>
</reference>
<evidence type="ECO:0000313" key="2">
    <source>
        <dbReference type="Proteomes" id="UP000823928"/>
    </source>
</evidence>
<protein>
    <submittedName>
        <fullName evidence="1">Uncharacterized protein</fullName>
    </submittedName>
</protein>
<dbReference type="EMBL" id="DVIU01000108">
    <property type="protein sequence ID" value="HIS35989.1"/>
    <property type="molecule type" value="Genomic_DNA"/>
</dbReference>
<gene>
    <name evidence="1" type="ORF">IAC10_05085</name>
</gene>
<comment type="caution">
    <text evidence="1">The sequence shown here is derived from an EMBL/GenBank/DDBJ whole genome shotgun (WGS) entry which is preliminary data.</text>
</comment>
<dbReference type="Proteomes" id="UP000823928">
    <property type="component" value="Unassembled WGS sequence"/>
</dbReference>
<proteinExistence type="predicted"/>
<accession>A0A9D1JMZ1</accession>
<reference evidence="1" key="1">
    <citation type="submission" date="2020-10" db="EMBL/GenBank/DDBJ databases">
        <authorList>
            <person name="Gilroy R."/>
        </authorList>
    </citation>
    <scope>NUCLEOTIDE SEQUENCE</scope>
    <source>
        <strain evidence="1">6276</strain>
    </source>
</reference>
<sequence>MERIKYLFIFFAIILLSGFGNCTFAEESTLSALITPRNVEFESCTKQYNIPPEKLYYLTAGAINANRFEVQELQSKTGYILFKAVGKEFLASIVKLGTQKSMLKITPTDGNYYFAPGIVSNTFKYIDLNASAPLTQVKPVTN</sequence>
<dbReference type="AlphaFoldDB" id="A0A9D1JMZ1"/>
<evidence type="ECO:0000313" key="1">
    <source>
        <dbReference type="EMBL" id="HIS35989.1"/>
    </source>
</evidence>